<gene>
    <name evidence="2" type="ORF">UFOVP1138_51</name>
    <name evidence="3" type="ORF">UFOVP1394_48</name>
    <name evidence="1" type="ORF">UFOVP975_69</name>
</gene>
<protein>
    <submittedName>
        <fullName evidence="3">Uncharacterized protein</fullName>
    </submittedName>
</protein>
<dbReference type="EMBL" id="LR796921">
    <property type="protein sequence ID" value="CAB4174619.1"/>
    <property type="molecule type" value="Genomic_DNA"/>
</dbReference>
<evidence type="ECO:0000313" key="1">
    <source>
        <dbReference type="EMBL" id="CAB4174619.1"/>
    </source>
</evidence>
<dbReference type="EMBL" id="LR797345">
    <property type="protein sequence ID" value="CAB4204428.1"/>
    <property type="molecule type" value="Genomic_DNA"/>
</dbReference>
<organism evidence="3">
    <name type="scientific">uncultured Caudovirales phage</name>
    <dbReference type="NCBI Taxonomy" id="2100421"/>
    <lineage>
        <taxon>Viruses</taxon>
        <taxon>Duplodnaviria</taxon>
        <taxon>Heunggongvirae</taxon>
        <taxon>Uroviricota</taxon>
        <taxon>Caudoviricetes</taxon>
        <taxon>Peduoviridae</taxon>
        <taxon>Maltschvirus</taxon>
        <taxon>Maltschvirus maltsch</taxon>
    </lineage>
</organism>
<proteinExistence type="predicted"/>
<dbReference type="EMBL" id="LR797086">
    <property type="protein sequence ID" value="CAB4186271.1"/>
    <property type="molecule type" value="Genomic_DNA"/>
</dbReference>
<evidence type="ECO:0000313" key="3">
    <source>
        <dbReference type="EMBL" id="CAB4204428.1"/>
    </source>
</evidence>
<accession>A0A6J5S7A7</accession>
<reference evidence="3" key="1">
    <citation type="submission" date="2020-05" db="EMBL/GenBank/DDBJ databases">
        <authorList>
            <person name="Chiriac C."/>
            <person name="Salcher M."/>
            <person name="Ghai R."/>
            <person name="Kavagutti S V."/>
        </authorList>
    </citation>
    <scope>NUCLEOTIDE SEQUENCE</scope>
</reference>
<evidence type="ECO:0000313" key="2">
    <source>
        <dbReference type="EMBL" id="CAB4186271.1"/>
    </source>
</evidence>
<name>A0A6J5S7A7_9CAUD</name>
<sequence length="132" mass="14104">MAQFVCTINGRGNDYKTQQPVIFMKPARCEATEKQLGTVPVKTKKAIVDGELVKVAVVNGKTVVVADDTTLSGAIRNIKVPAGAVPNGLFTDFLVEGEIESDGDTCWMRNARISVISQADEPISDPFAPPLA</sequence>